<gene>
    <name evidence="1" type="ORF">CCAP1982_LOCUS9368</name>
</gene>
<sequence>KQQLPPGVLAHSPRGDSWAPRHTISAVTSRSHHLLLGIWSIFAVQTQNSLDLTPVNRSN</sequence>
<dbReference type="EMBL" id="CAJHJT010000023">
    <property type="protein sequence ID" value="CAD7000893.1"/>
    <property type="molecule type" value="Genomic_DNA"/>
</dbReference>
<keyword evidence="2" id="KW-1185">Reference proteome</keyword>
<organism evidence="1 2">
    <name type="scientific">Ceratitis capitata</name>
    <name type="common">Mediterranean fruit fly</name>
    <name type="synonym">Tephritis capitata</name>
    <dbReference type="NCBI Taxonomy" id="7213"/>
    <lineage>
        <taxon>Eukaryota</taxon>
        <taxon>Metazoa</taxon>
        <taxon>Ecdysozoa</taxon>
        <taxon>Arthropoda</taxon>
        <taxon>Hexapoda</taxon>
        <taxon>Insecta</taxon>
        <taxon>Pterygota</taxon>
        <taxon>Neoptera</taxon>
        <taxon>Endopterygota</taxon>
        <taxon>Diptera</taxon>
        <taxon>Brachycera</taxon>
        <taxon>Muscomorpha</taxon>
        <taxon>Tephritoidea</taxon>
        <taxon>Tephritidae</taxon>
        <taxon>Ceratitis</taxon>
        <taxon>Ceratitis</taxon>
    </lineage>
</organism>
<protein>
    <submittedName>
        <fullName evidence="1">(Mediterranean fruit fly) hypothetical protein</fullName>
    </submittedName>
</protein>
<evidence type="ECO:0000313" key="2">
    <source>
        <dbReference type="Proteomes" id="UP000606786"/>
    </source>
</evidence>
<name>A0A811UV20_CERCA</name>
<proteinExistence type="predicted"/>
<evidence type="ECO:0000313" key="1">
    <source>
        <dbReference type="EMBL" id="CAD7000893.1"/>
    </source>
</evidence>
<comment type="caution">
    <text evidence="1">The sequence shown here is derived from an EMBL/GenBank/DDBJ whole genome shotgun (WGS) entry which is preliminary data.</text>
</comment>
<reference evidence="1" key="1">
    <citation type="submission" date="2020-11" db="EMBL/GenBank/DDBJ databases">
        <authorList>
            <person name="Whitehead M."/>
        </authorList>
    </citation>
    <scope>NUCLEOTIDE SEQUENCE</scope>
    <source>
        <strain evidence="1">EGII</strain>
    </source>
</reference>
<dbReference type="Proteomes" id="UP000606786">
    <property type="component" value="Unassembled WGS sequence"/>
</dbReference>
<accession>A0A811UV20</accession>
<dbReference type="AlphaFoldDB" id="A0A811UV20"/>
<feature type="non-terminal residue" evidence="1">
    <location>
        <position position="1"/>
    </location>
</feature>